<dbReference type="Proteomes" id="UP000827721">
    <property type="component" value="Unassembled WGS sequence"/>
</dbReference>
<accession>A0ABQ8IM03</accession>
<reference evidence="1 2" key="1">
    <citation type="submission" date="2021-02" db="EMBL/GenBank/DDBJ databases">
        <title>Plant Genome Project.</title>
        <authorList>
            <person name="Zhang R.-G."/>
        </authorList>
    </citation>
    <scope>NUCLEOTIDE SEQUENCE [LARGE SCALE GENOMIC DNA]</scope>
    <source>
        <tissue evidence="1">Leaves</tissue>
    </source>
</reference>
<gene>
    <name evidence="1" type="ORF">JRO89_XS01G0288900</name>
</gene>
<name>A0ABQ8IM03_9ROSI</name>
<comment type="caution">
    <text evidence="1">The sequence shown here is derived from an EMBL/GenBank/DDBJ whole genome shotgun (WGS) entry which is preliminary data.</text>
</comment>
<dbReference type="EMBL" id="JAFEMO010000001">
    <property type="protein sequence ID" value="KAH7577716.1"/>
    <property type="molecule type" value="Genomic_DNA"/>
</dbReference>
<keyword evidence="2" id="KW-1185">Reference proteome</keyword>
<proteinExistence type="predicted"/>
<dbReference type="PANTHER" id="PTHR34538">
    <property type="entry name" value="EXPRESSED PROTEIN"/>
    <property type="match status" value="1"/>
</dbReference>
<evidence type="ECO:0000313" key="1">
    <source>
        <dbReference type="EMBL" id="KAH7577716.1"/>
    </source>
</evidence>
<dbReference type="PANTHER" id="PTHR34538:SF4">
    <property type="entry name" value="EXPRESSED PROTEIN"/>
    <property type="match status" value="1"/>
</dbReference>
<organism evidence="1 2">
    <name type="scientific">Xanthoceras sorbifolium</name>
    <dbReference type="NCBI Taxonomy" id="99658"/>
    <lineage>
        <taxon>Eukaryota</taxon>
        <taxon>Viridiplantae</taxon>
        <taxon>Streptophyta</taxon>
        <taxon>Embryophyta</taxon>
        <taxon>Tracheophyta</taxon>
        <taxon>Spermatophyta</taxon>
        <taxon>Magnoliopsida</taxon>
        <taxon>eudicotyledons</taxon>
        <taxon>Gunneridae</taxon>
        <taxon>Pentapetalae</taxon>
        <taxon>rosids</taxon>
        <taxon>malvids</taxon>
        <taxon>Sapindales</taxon>
        <taxon>Sapindaceae</taxon>
        <taxon>Xanthoceroideae</taxon>
        <taxon>Xanthoceras</taxon>
    </lineage>
</organism>
<protein>
    <submittedName>
        <fullName evidence="1">Uncharacterized protein</fullName>
    </submittedName>
</protein>
<sequence>MSVSYDSLNISKQYHELCKGKSQCFDAKEEIINLKHHWLLALYPIHNSFACGKNSFQESCILEYLTGFLSGQLHQLWKLSPALIAVAIPSCEYLGDGLMDKFSFCKISNAPFQLSASSFACLAIEDGGLMLQMLQLLSRWEAAQRLQGRLLALIVCISNSVSVQLSVDVVSANAFDKAGTERLKRIQFLKWGKKMRSTRSAVTLGSVQRRVPTGCVCKSHVWRQPVWKLKSLWKQALGSQRIKLQYSYDIHSYSLNFDDGLFPR</sequence>
<evidence type="ECO:0000313" key="2">
    <source>
        <dbReference type="Proteomes" id="UP000827721"/>
    </source>
</evidence>